<comment type="caution">
    <text evidence="6">The sequence shown here is derived from an EMBL/GenBank/DDBJ whole genome shotgun (WGS) entry which is preliminary data.</text>
</comment>
<accession>A0A401H192</accession>
<dbReference type="OrthoDB" id="3252425at2759"/>
<protein>
    <submittedName>
        <fullName evidence="6">Putative AC9 transposase</fullName>
    </submittedName>
</protein>
<evidence type="ECO:0000313" key="6">
    <source>
        <dbReference type="EMBL" id="GBE88184.1"/>
    </source>
</evidence>
<dbReference type="AlphaFoldDB" id="A0A401H192"/>
<dbReference type="RefSeq" id="XP_027619097.1">
    <property type="nucleotide sequence ID" value="XM_027763296.1"/>
</dbReference>
<evidence type="ECO:0000256" key="1">
    <source>
        <dbReference type="ARBA" id="ARBA00004123"/>
    </source>
</evidence>
<dbReference type="GO" id="GO:0008270">
    <property type="term" value="F:zinc ion binding"/>
    <property type="evidence" value="ECO:0007669"/>
    <property type="project" value="UniProtKB-KW"/>
</dbReference>
<keyword evidence="3" id="KW-0863">Zinc-finger</keyword>
<dbReference type="PANTHER" id="PTHR46481">
    <property type="entry name" value="ZINC FINGER BED DOMAIN-CONTAINING PROTEIN 4"/>
    <property type="match status" value="1"/>
</dbReference>
<dbReference type="InParanoid" id="A0A401H192"/>
<keyword evidence="4" id="KW-0862">Zinc</keyword>
<keyword evidence="5" id="KW-0539">Nucleus</keyword>
<sequence>MLQEFDGELNFATDAWTLPNNKAIMLFMVHLHHKGVPLRMVLNVVEVAESHSSVNLAVTFAKMTEDFNITMKLLGVTADNATSNDIMIDELVKLIDSFKGQANRSHCFDHIINLVAKTLLRQFDVVPRKATATLDEAEKVLLELAKDLEVDVNEEDAGEEDANDLDGWQDDVHPVKLVLIKLRKIANAIIHSSTKLLPAWLKVLAELDLPERNMPRDAATRWNYTFRMLQFMLEYRKAINEMTKDRSRELCKYELSDEEWRITEQLHDVLKPCIRAAIGLTKKTLNCYYSKTDHSSVYRIAMVLHPTHKLDYFKHAGWEQQWIDMAEELVRDEFKYTYAHGGPDATSNDAHEPVLKNPSVNMFDNLLKRHAPDAQPDYDKIMRYLAMLTEDIDDALG</sequence>
<name>A0A401H192_9APHY</name>
<evidence type="ECO:0000256" key="3">
    <source>
        <dbReference type="ARBA" id="ARBA00022771"/>
    </source>
</evidence>
<keyword evidence="2" id="KW-0479">Metal-binding</keyword>
<dbReference type="InterPro" id="IPR052035">
    <property type="entry name" value="ZnF_BED_domain_contain"/>
</dbReference>
<dbReference type="SUPFAM" id="SSF53098">
    <property type="entry name" value="Ribonuclease H-like"/>
    <property type="match status" value="1"/>
</dbReference>
<dbReference type="EMBL" id="BFAD01000012">
    <property type="protein sequence ID" value="GBE88184.1"/>
    <property type="molecule type" value="Genomic_DNA"/>
</dbReference>
<keyword evidence="7" id="KW-1185">Reference proteome</keyword>
<evidence type="ECO:0000313" key="7">
    <source>
        <dbReference type="Proteomes" id="UP000287166"/>
    </source>
</evidence>
<reference evidence="6 7" key="1">
    <citation type="journal article" date="2018" name="Sci. Rep.">
        <title>Genome sequence of the cauliflower mushroom Sparassis crispa (Hanabiratake) and its association with beneficial usage.</title>
        <authorList>
            <person name="Kiyama R."/>
            <person name="Furutani Y."/>
            <person name="Kawaguchi K."/>
            <person name="Nakanishi T."/>
        </authorList>
    </citation>
    <scope>NUCLEOTIDE SEQUENCE [LARGE SCALE GENOMIC DNA]</scope>
</reference>
<dbReference type="GeneID" id="38785101"/>
<comment type="subcellular location">
    <subcellularLocation>
        <location evidence="1">Nucleus</location>
    </subcellularLocation>
</comment>
<evidence type="ECO:0000256" key="5">
    <source>
        <dbReference type="ARBA" id="ARBA00023242"/>
    </source>
</evidence>
<evidence type="ECO:0000256" key="2">
    <source>
        <dbReference type="ARBA" id="ARBA00022723"/>
    </source>
</evidence>
<dbReference type="GO" id="GO:0005634">
    <property type="term" value="C:nucleus"/>
    <property type="evidence" value="ECO:0007669"/>
    <property type="project" value="UniProtKB-SubCell"/>
</dbReference>
<dbReference type="Proteomes" id="UP000287166">
    <property type="component" value="Unassembled WGS sequence"/>
</dbReference>
<dbReference type="PANTHER" id="PTHR46481:SF10">
    <property type="entry name" value="ZINC FINGER BED DOMAIN-CONTAINING PROTEIN 39"/>
    <property type="match status" value="1"/>
</dbReference>
<organism evidence="6 7">
    <name type="scientific">Sparassis crispa</name>
    <dbReference type="NCBI Taxonomy" id="139825"/>
    <lineage>
        <taxon>Eukaryota</taxon>
        <taxon>Fungi</taxon>
        <taxon>Dikarya</taxon>
        <taxon>Basidiomycota</taxon>
        <taxon>Agaricomycotina</taxon>
        <taxon>Agaricomycetes</taxon>
        <taxon>Polyporales</taxon>
        <taxon>Sparassidaceae</taxon>
        <taxon>Sparassis</taxon>
    </lineage>
</organism>
<evidence type="ECO:0000256" key="4">
    <source>
        <dbReference type="ARBA" id="ARBA00022833"/>
    </source>
</evidence>
<gene>
    <name evidence="6" type="ORF">SCP_1204150</name>
</gene>
<dbReference type="InterPro" id="IPR012337">
    <property type="entry name" value="RNaseH-like_sf"/>
</dbReference>
<proteinExistence type="predicted"/>